<evidence type="ECO:0000313" key="2">
    <source>
        <dbReference type="Proteomes" id="UP001597544"/>
    </source>
</evidence>
<dbReference type="RefSeq" id="WP_377508031.1">
    <property type="nucleotide sequence ID" value="NZ_JBHULU010000017.1"/>
</dbReference>
<dbReference type="EMBL" id="JBHULU010000017">
    <property type="protein sequence ID" value="MFD2514753.1"/>
    <property type="molecule type" value="Genomic_DNA"/>
</dbReference>
<comment type="caution">
    <text evidence="1">The sequence shown here is derived from an EMBL/GenBank/DDBJ whole genome shotgun (WGS) entry which is preliminary data.</text>
</comment>
<dbReference type="PROSITE" id="PS51257">
    <property type="entry name" value="PROKAR_LIPOPROTEIN"/>
    <property type="match status" value="1"/>
</dbReference>
<proteinExistence type="predicted"/>
<accession>A0ABW5IMS7</accession>
<gene>
    <name evidence="1" type="ORF">ACFSRY_12835</name>
</gene>
<dbReference type="Proteomes" id="UP001597544">
    <property type="component" value="Unassembled WGS sequence"/>
</dbReference>
<reference evidence="2" key="1">
    <citation type="journal article" date="2019" name="Int. J. Syst. Evol. Microbiol.">
        <title>The Global Catalogue of Microorganisms (GCM) 10K type strain sequencing project: providing services to taxonomists for standard genome sequencing and annotation.</title>
        <authorList>
            <consortium name="The Broad Institute Genomics Platform"/>
            <consortium name="The Broad Institute Genome Sequencing Center for Infectious Disease"/>
            <person name="Wu L."/>
            <person name="Ma J."/>
        </authorList>
    </citation>
    <scope>NUCLEOTIDE SEQUENCE [LARGE SCALE GENOMIC DNA]</scope>
    <source>
        <strain evidence="2">KCTC 42498</strain>
    </source>
</reference>
<name>A0ABW5IMS7_9BACT</name>
<organism evidence="1 2">
    <name type="scientific">Pontibacter locisalis</name>
    <dbReference type="NCBI Taxonomy" id="1719035"/>
    <lineage>
        <taxon>Bacteria</taxon>
        <taxon>Pseudomonadati</taxon>
        <taxon>Bacteroidota</taxon>
        <taxon>Cytophagia</taxon>
        <taxon>Cytophagales</taxon>
        <taxon>Hymenobacteraceae</taxon>
        <taxon>Pontibacter</taxon>
    </lineage>
</organism>
<sequence>MRYLSYFIIVLGLVSCKPSGSGSSSSVASRNLNFDAFGEHWYQGKAEVNTYDLQQYRYGEMRDGEAVLIFVTEDFSREKQVKLDNPQQHEQDAQKVLKLNMTKKFVTGIYPYSMMLSVFTPVYDSIPAVKVSASSQEWCGHTFTQLNREKGIYKAQLLSYFENESDQRLTIDAMPEDNLWTLLRLNPNQVPTGQLKLIPGLLDQRFTHEQLEAEEASVSIIAATDSMGSFAAKDLRVLQVSYNNYPRDLRIFYTADFPYEIAGWEEVRRLPGGEKETSRAVRKAIMMTDYWTKNRNEFEPLRGELQLKSK</sequence>
<protein>
    <recommendedName>
        <fullName evidence="3">Septum formation inhibitor Maf</fullName>
    </recommendedName>
</protein>
<evidence type="ECO:0000313" key="1">
    <source>
        <dbReference type="EMBL" id="MFD2514753.1"/>
    </source>
</evidence>
<keyword evidence="2" id="KW-1185">Reference proteome</keyword>
<evidence type="ECO:0008006" key="3">
    <source>
        <dbReference type="Google" id="ProtNLM"/>
    </source>
</evidence>